<feature type="transmembrane region" description="Helical" evidence="7">
    <location>
        <begin position="220"/>
        <end position="245"/>
    </location>
</feature>
<feature type="transmembrane region" description="Helical" evidence="7">
    <location>
        <begin position="122"/>
        <end position="143"/>
    </location>
</feature>
<dbReference type="SUPFAM" id="SSF103473">
    <property type="entry name" value="MFS general substrate transporter"/>
    <property type="match status" value="1"/>
</dbReference>
<dbReference type="Gene3D" id="1.20.1250.20">
    <property type="entry name" value="MFS general substrate transporter like domains"/>
    <property type="match status" value="1"/>
</dbReference>
<evidence type="ECO:0000259" key="8">
    <source>
        <dbReference type="PROSITE" id="PS50850"/>
    </source>
</evidence>
<feature type="transmembrane region" description="Helical" evidence="7">
    <location>
        <begin position="155"/>
        <end position="175"/>
    </location>
</feature>
<feature type="transmembrane region" description="Helical" evidence="7">
    <location>
        <begin position="451"/>
        <end position="470"/>
    </location>
</feature>
<evidence type="ECO:0000313" key="10">
    <source>
        <dbReference type="Proteomes" id="UP000317778"/>
    </source>
</evidence>
<dbReference type="Pfam" id="PF05977">
    <property type="entry name" value="MFS_3"/>
    <property type="match status" value="1"/>
</dbReference>
<keyword evidence="6 7" id="KW-0472">Membrane</keyword>
<evidence type="ECO:0000313" key="9">
    <source>
        <dbReference type="EMBL" id="TKJ40882.1"/>
    </source>
</evidence>
<feature type="transmembrane region" description="Helical" evidence="7">
    <location>
        <begin position="334"/>
        <end position="354"/>
    </location>
</feature>
<name>A0A532V186_UNCT6</name>
<dbReference type="InterPro" id="IPR036259">
    <property type="entry name" value="MFS_trans_sf"/>
</dbReference>
<protein>
    <submittedName>
        <fullName evidence="9">MFS transporter</fullName>
    </submittedName>
</protein>
<keyword evidence="4 7" id="KW-0812">Transmembrane</keyword>
<dbReference type="CDD" id="cd06173">
    <property type="entry name" value="MFS_MefA_like"/>
    <property type="match status" value="1"/>
</dbReference>
<dbReference type="EMBL" id="NJBO01000016">
    <property type="protein sequence ID" value="TKJ40882.1"/>
    <property type="molecule type" value="Genomic_DNA"/>
</dbReference>
<reference evidence="9 10" key="1">
    <citation type="submission" date="2017-06" db="EMBL/GenBank/DDBJ databases">
        <title>Novel microbial phyla capable of carbon fixation and sulfur reduction in deep-sea sediments.</title>
        <authorList>
            <person name="Huang J."/>
            <person name="Baker B."/>
            <person name="Wang Y."/>
        </authorList>
    </citation>
    <scope>NUCLEOTIDE SEQUENCE [LARGE SCALE GENOMIC DNA]</scope>
    <source>
        <strain evidence="9">B3_TA06</strain>
    </source>
</reference>
<dbReference type="PANTHER" id="PTHR23513:SF11">
    <property type="entry name" value="STAPHYLOFERRIN A TRANSPORTER"/>
    <property type="match status" value="1"/>
</dbReference>
<sequence>MDWRKASLPFIPPIFFGQRPKKEDLVLRSFHPPGEREHYIIDNPPLAHTLSFNVRRVSRKDRSVANVKNFITKRRDGLKLLTRAFGYRNFRLYFGGHTVSLIGYWMQRVALGWLVYRITNSPLILGVVGFTTMIPNFFISPFAGVLIDRVSRHRVILTSQILASLQALVLAVLTLTDVIQLWHIIALSLFYGLIRAFDIPARQAFIVQMVEQRENVGNAIALNSAIFNIARLIGPSLAGLVVAFAGEGICFLTNSAAYLVIICCLLLMRLAPMENRRKDSHPVQDLKEGVRYAYGTGSIRSILVLISVIALMGLPYLNLMPVVAKDVLAGDSRTFGYLMGAVGVGAVIGALIIGTRKSFVGLWKVIPIASAIFGAAIAASSFSRNVYLSIGLMALAGFGQMVQFASANTLVQNIVDEDKRGRVMSLYTMSLLGVLPFGNLLMGWLADRIGAPLTLLAGGSVVVVAALIFATRLGHFREIASPRHVIT</sequence>
<proteinExistence type="predicted"/>
<accession>A0A532V186</accession>
<evidence type="ECO:0000256" key="6">
    <source>
        <dbReference type="ARBA" id="ARBA00023136"/>
    </source>
</evidence>
<feature type="transmembrane region" description="Helical" evidence="7">
    <location>
        <begin position="423"/>
        <end position="445"/>
    </location>
</feature>
<dbReference type="GO" id="GO:0005886">
    <property type="term" value="C:plasma membrane"/>
    <property type="evidence" value="ECO:0007669"/>
    <property type="project" value="UniProtKB-SubCell"/>
</dbReference>
<keyword evidence="5 7" id="KW-1133">Transmembrane helix</keyword>
<evidence type="ECO:0000256" key="4">
    <source>
        <dbReference type="ARBA" id="ARBA00022692"/>
    </source>
</evidence>
<feature type="transmembrane region" description="Helical" evidence="7">
    <location>
        <begin position="181"/>
        <end position="199"/>
    </location>
</feature>
<evidence type="ECO:0000256" key="3">
    <source>
        <dbReference type="ARBA" id="ARBA00022475"/>
    </source>
</evidence>
<comment type="subcellular location">
    <subcellularLocation>
        <location evidence="1">Cell membrane</location>
        <topology evidence="1">Multi-pass membrane protein</topology>
    </subcellularLocation>
</comment>
<comment type="caution">
    <text evidence="9">The sequence shown here is derived from an EMBL/GenBank/DDBJ whole genome shotgun (WGS) entry which is preliminary data.</text>
</comment>
<gene>
    <name evidence="9" type="ORF">CEE36_09060</name>
</gene>
<dbReference type="PANTHER" id="PTHR23513">
    <property type="entry name" value="INTEGRAL MEMBRANE EFFLUX PROTEIN-RELATED"/>
    <property type="match status" value="1"/>
</dbReference>
<evidence type="ECO:0000256" key="1">
    <source>
        <dbReference type="ARBA" id="ARBA00004651"/>
    </source>
</evidence>
<dbReference type="GO" id="GO:0022857">
    <property type="term" value="F:transmembrane transporter activity"/>
    <property type="evidence" value="ECO:0007669"/>
    <property type="project" value="InterPro"/>
</dbReference>
<feature type="transmembrane region" description="Helical" evidence="7">
    <location>
        <begin position="92"/>
        <end position="116"/>
    </location>
</feature>
<feature type="transmembrane region" description="Helical" evidence="7">
    <location>
        <begin position="292"/>
        <end position="314"/>
    </location>
</feature>
<dbReference type="Proteomes" id="UP000317778">
    <property type="component" value="Unassembled WGS sequence"/>
</dbReference>
<dbReference type="AlphaFoldDB" id="A0A532V186"/>
<evidence type="ECO:0000256" key="2">
    <source>
        <dbReference type="ARBA" id="ARBA00022448"/>
    </source>
</evidence>
<feature type="transmembrane region" description="Helical" evidence="7">
    <location>
        <begin position="386"/>
        <end position="411"/>
    </location>
</feature>
<feature type="transmembrane region" description="Helical" evidence="7">
    <location>
        <begin position="361"/>
        <end position="380"/>
    </location>
</feature>
<keyword evidence="3" id="KW-1003">Cell membrane</keyword>
<dbReference type="InterPro" id="IPR020846">
    <property type="entry name" value="MFS_dom"/>
</dbReference>
<feature type="transmembrane region" description="Helical" evidence="7">
    <location>
        <begin position="251"/>
        <end position="271"/>
    </location>
</feature>
<feature type="domain" description="Major facilitator superfamily (MFS) profile" evidence="8">
    <location>
        <begin position="1"/>
        <end position="275"/>
    </location>
</feature>
<dbReference type="PROSITE" id="PS50850">
    <property type="entry name" value="MFS"/>
    <property type="match status" value="2"/>
</dbReference>
<keyword evidence="2" id="KW-0813">Transport</keyword>
<evidence type="ECO:0000256" key="5">
    <source>
        <dbReference type="ARBA" id="ARBA00022989"/>
    </source>
</evidence>
<dbReference type="InterPro" id="IPR010290">
    <property type="entry name" value="TM_effector"/>
</dbReference>
<organism evidence="9 10">
    <name type="scientific">candidate division TA06 bacterium B3_TA06</name>
    <dbReference type="NCBI Taxonomy" id="2012487"/>
    <lineage>
        <taxon>Bacteria</taxon>
        <taxon>Bacteria division TA06</taxon>
    </lineage>
</organism>
<feature type="domain" description="Major facilitator superfamily (MFS) profile" evidence="8">
    <location>
        <begin position="293"/>
        <end position="487"/>
    </location>
</feature>
<evidence type="ECO:0000256" key="7">
    <source>
        <dbReference type="SAM" id="Phobius"/>
    </source>
</evidence>